<dbReference type="NCBIfam" id="NF033939">
    <property type="entry name" value="DESULF_POR1"/>
    <property type="match status" value="1"/>
</dbReference>
<dbReference type="AlphaFoldDB" id="A0A1I3XR74"/>
<dbReference type="OrthoDB" id="5464498at2"/>
<reference evidence="3" key="1">
    <citation type="submission" date="2016-10" db="EMBL/GenBank/DDBJ databases">
        <authorList>
            <person name="Varghese N."/>
            <person name="Submissions S."/>
        </authorList>
    </citation>
    <scope>NUCLEOTIDE SEQUENCE [LARGE SCALE GENOMIC DNA]</scope>
    <source>
        <strain evidence="3">DSM 5918</strain>
    </source>
</reference>
<dbReference type="STRING" id="52560.SAMN04488082_11747"/>
<dbReference type="InterPro" id="IPR059232">
    <property type="entry name" value="Porin_put"/>
</dbReference>
<dbReference type="EMBL" id="FORX01000017">
    <property type="protein sequence ID" value="SFK22028.1"/>
    <property type="molecule type" value="Genomic_DNA"/>
</dbReference>
<feature type="chain" id="PRO_5011635834" description="Outer membrane protein (Porin)" evidence="1">
    <location>
        <begin position="26"/>
        <end position="430"/>
    </location>
</feature>
<proteinExistence type="predicted"/>
<gene>
    <name evidence="2" type="ORF">SAMN04488082_11747</name>
</gene>
<protein>
    <recommendedName>
        <fullName evidence="4">Outer membrane protein (Porin)</fullName>
    </recommendedName>
</protein>
<dbReference type="Proteomes" id="UP000198635">
    <property type="component" value="Unassembled WGS sequence"/>
</dbReference>
<name>A0A1I3XR74_9BACT</name>
<evidence type="ECO:0000313" key="3">
    <source>
        <dbReference type="Proteomes" id="UP000198635"/>
    </source>
</evidence>
<evidence type="ECO:0000313" key="2">
    <source>
        <dbReference type="EMBL" id="SFK22028.1"/>
    </source>
</evidence>
<dbReference type="RefSeq" id="WP_092377343.1">
    <property type="nucleotide sequence ID" value="NZ_FORX01000017.1"/>
</dbReference>
<organism evidence="2 3">
    <name type="scientific">Desulfomicrobium apsheronum</name>
    <dbReference type="NCBI Taxonomy" id="52560"/>
    <lineage>
        <taxon>Bacteria</taxon>
        <taxon>Pseudomonadati</taxon>
        <taxon>Thermodesulfobacteriota</taxon>
        <taxon>Desulfovibrionia</taxon>
        <taxon>Desulfovibrionales</taxon>
        <taxon>Desulfomicrobiaceae</taxon>
        <taxon>Desulfomicrobium</taxon>
    </lineage>
</organism>
<evidence type="ECO:0000256" key="1">
    <source>
        <dbReference type="SAM" id="SignalP"/>
    </source>
</evidence>
<dbReference type="SUPFAM" id="SSF56935">
    <property type="entry name" value="Porins"/>
    <property type="match status" value="1"/>
</dbReference>
<evidence type="ECO:0008006" key="4">
    <source>
        <dbReference type="Google" id="ProtNLM"/>
    </source>
</evidence>
<accession>A0A1I3XR74</accession>
<sequence>MKTRFILYCAASIVFCAVLATSASATELKVRGNLDVYGMWSTNLTDHNGDVGDADHYMTTQRMRTYFDYIANENLKAVLGLEIDNVWGDNTDNVGGDWGTDGKGNIEVKHAYLDFTLPDTQIKVTAGLQYVALPSVFGNPVFEDDAAALIVSAPIIDNMLGITVGYSRGVDNSYNTGAANGNKDDIDMAFLAAPIKINDFSIAPYFAYAWLGANALGLEDDAHAWILGANAGLKISDPLTIAADLIYGDLSAGDFETAGWYAALAGTYAFDEVAVTLFSTYATGLDDTDGDQTFMPTLAEGWGVSPYIGGVRAFSTTYDSFATNALGVGSDGIGLWTAGVVFDQMSFVDEKLTHKLVLAYARGTSDDDTCNFTKEDSGFEVYLVNKYMIYENLAAINELGYFKGSSEVLEDVDYDLDSSYFATLGFSYKF</sequence>
<keyword evidence="1" id="KW-0732">Signal</keyword>
<feature type="signal peptide" evidence="1">
    <location>
        <begin position="1"/>
        <end position="25"/>
    </location>
</feature>
<keyword evidence="3" id="KW-1185">Reference proteome</keyword>